<evidence type="ECO:0000313" key="2">
    <source>
        <dbReference type="Proteomes" id="UP000632659"/>
    </source>
</evidence>
<comment type="caution">
    <text evidence="1">The sequence shown here is derived from an EMBL/GenBank/DDBJ whole genome shotgun (WGS) entry which is preliminary data.</text>
</comment>
<dbReference type="AlphaFoldDB" id="A0A8J6TR06"/>
<evidence type="ECO:0000313" key="1">
    <source>
        <dbReference type="EMBL" id="MBC8610046.1"/>
    </source>
</evidence>
<dbReference type="EMBL" id="JACRTL010000001">
    <property type="protein sequence ID" value="MBC8610046.1"/>
    <property type="molecule type" value="Genomic_DNA"/>
</dbReference>
<protein>
    <submittedName>
        <fullName evidence="1">Uncharacterized protein</fullName>
    </submittedName>
</protein>
<reference evidence="1" key="1">
    <citation type="submission" date="2020-08" db="EMBL/GenBank/DDBJ databases">
        <title>Genome public.</title>
        <authorList>
            <person name="Liu C."/>
            <person name="Sun Q."/>
        </authorList>
    </citation>
    <scope>NUCLEOTIDE SEQUENCE</scope>
    <source>
        <strain evidence="1">NSJ-15</strain>
    </source>
</reference>
<name>A0A8J6TR06_9FIRM</name>
<dbReference type="Proteomes" id="UP000632659">
    <property type="component" value="Unassembled WGS sequence"/>
</dbReference>
<dbReference type="RefSeq" id="WP_093988462.1">
    <property type="nucleotide sequence ID" value="NZ_FYDD01000003.1"/>
</dbReference>
<organism evidence="1 2">
    <name type="scientific">Massiliimalia timonensis</name>
    <dbReference type="NCBI Taxonomy" id="1987501"/>
    <lineage>
        <taxon>Bacteria</taxon>
        <taxon>Bacillati</taxon>
        <taxon>Bacillota</taxon>
        <taxon>Clostridia</taxon>
        <taxon>Eubacteriales</taxon>
        <taxon>Oscillospiraceae</taxon>
        <taxon>Massiliimalia</taxon>
    </lineage>
</organism>
<keyword evidence="2" id="KW-1185">Reference proteome</keyword>
<sequence length="164" mass="18726">MIRAESLSLFKEGLLKELAGIFPEMQILDGFRKEQVYKAVEQPFLAMNIQKIFARSDSCSDYWGTAVQEDGSTEVYGRLAEVTFRFQFGLPAFSCLSETTLFLRLCNYLLGQPDYDFSEILCGEVEFSQAMQCFVLTASAKTKIILTRQEIFQPIRDIVVQTKK</sequence>
<gene>
    <name evidence="1" type="ORF">H8702_02775</name>
</gene>
<dbReference type="OrthoDB" id="9989492at2"/>
<accession>A0A8J6TR06</accession>
<proteinExistence type="predicted"/>